<feature type="region of interest" description="Disordered" evidence="1">
    <location>
        <begin position="60"/>
        <end position="88"/>
    </location>
</feature>
<evidence type="ECO:0000313" key="2">
    <source>
        <dbReference type="EMBL" id="GJS90264.1"/>
    </source>
</evidence>
<evidence type="ECO:0000256" key="1">
    <source>
        <dbReference type="SAM" id="MobiDB-lite"/>
    </source>
</evidence>
<name>A0ABQ4ZJ74_9ASTR</name>
<feature type="compositionally biased region" description="Basic and acidic residues" evidence="1">
    <location>
        <begin position="68"/>
        <end position="79"/>
    </location>
</feature>
<feature type="region of interest" description="Disordered" evidence="1">
    <location>
        <begin position="1"/>
        <end position="21"/>
    </location>
</feature>
<dbReference type="EMBL" id="BQNB010011414">
    <property type="protein sequence ID" value="GJS90264.1"/>
    <property type="molecule type" value="Genomic_DNA"/>
</dbReference>
<proteinExistence type="predicted"/>
<dbReference type="Proteomes" id="UP001151760">
    <property type="component" value="Unassembled WGS sequence"/>
</dbReference>
<keyword evidence="3" id="KW-1185">Reference proteome</keyword>
<evidence type="ECO:0000313" key="3">
    <source>
        <dbReference type="Proteomes" id="UP001151760"/>
    </source>
</evidence>
<comment type="caution">
    <text evidence="2">The sequence shown here is derived from an EMBL/GenBank/DDBJ whole genome shotgun (WGS) entry which is preliminary data.</text>
</comment>
<gene>
    <name evidence="2" type="ORF">Tco_0772900</name>
</gene>
<organism evidence="2 3">
    <name type="scientific">Tanacetum coccineum</name>
    <dbReference type="NCBI Taxonomy" id="301880"/>
    <lineage>
        <taxon>Eukaryota</taxon>
        <taxon>Viridiplantae</taxon>
        <taxon>Streptophyta</taxon>
        <taxon>Embryophyta</taxon>
        <taxon>Tracheophyta</taxon>
        <taxon>Spermatophyta</taxon>
        <taxon>Magnoliopsida</taxon>
        <taxon>eudicotyledons</taxon>
        <taxon>Gunneridae</taxon>
        <taxon>Pentapetalae</taxon>
        <taxon>asterids</taxon>
        <taxon>campanulids</taxon>
        <taxon>Asterales</taxon>
        <taxon>Asteraceae</taxon>
        <taxon>Asteroideae</taxon>
        <taxon>Anthemideae</taxon>
        <taxon>Anthemidinae</taxon>
        <taxon>Tanacetum</taxon>
    </lineage>
</organism>
<accession>A0ABQ4ZJ74</accession>
<reference evidence="2" key="1">
    <citation type="journal article" date="2022" name="Int. J. Mol. Sci.">
        <title>Draft Genome of Tanacetum Coccineum: Genomic Comparison of Closely Related Tanacetum-Family Plants.</title>
        <authorList>
            <person name="Yamashiro T."/>
            <person name="Shiraishi A."/>
            <person name="Nakayama K."/>
            <person name="Satake H."/>
        </authorList>
    </citation>
    <scope>NUCLEOTIDE SEQUENCE</scope>
</reference>
<reference evidence="2" key="2">
    <citation type="submission" date="2022-01" db="EMBL/GenBank/DDBJ databases">
        <authorList>
            <person name="Yamashiro T."/>
            <person name="Shiraishi A."/>
            <person name="Satake H."/>
            <person name="Nakayama K."/>
        </authorList>
    </citation>
    <scope>NUCLEOTIDE SEQUENCE</scope>
</reference>
<sequence>MCETASRRSRENGRWDLHEPGSTHLMRRATLSSVFYNPPTPSSIPTRLLLHTLSRPRLYPSLEPPAFSHERTHTTDHSHRSNHTSQRYNRPLNAAYEKQSFEVAVKQFIDRAHCSL</sequence>
<protein>
    <submittedName>
        <fullName evidence="2">Uncharacterized protein</fullName>
    </submittedName>
</protein>